<gene>
    <name evidence="1" type="ORF">L3X37_07360</name>
</gene>
<keyword evidence="2" id="KW-1185">Reference proteome</keyword>
<proteinExistence type="predicted"/>
<evidence type="ECO:0000313" key="2">
    <source>
        <dbReference type="Proteomes" id="UP001199795"/>
    </source>
</evidence>
<protein>
    <submittedName>
        <fullName evidence="1">Uncharacterized protein</fullName>
    </submittedName>
</protein>
<organism evidence="1 2">
    <name type="scientific">Wocania arenilitoris</name>
    <dbReference type="NCBI Taxonomy" id="2044858"/>
    <lineage>
        <taxon>Bacteria</taxon>
        <taxon>Pseudomonadati</taxon>
        <taxon>Bacteroidota</taxon>
        <taxon>Flavobacteriia</taxon>
        <taxon>Flavobacteriales</taxon>
        <taxon>Flavobacteriaceae</taxon>
        <taxon>Wocania</taxon>
    </lineage>
</organism>
<sequence length="47" mass="5414">MIYTKENKYKTQTIDAETYAQDESRFGLKTHIGSCLTAKDVKPIVNY</sequence>
<comment type="caution">
    <text evidence="1">The sequence shown here is derived from an EMBL/GenBank/DDBJ whole genome shotgun (WGS) entry which is preliminary data.</text>
</comment>
<reference evidence="1" key="1">
    <citation type="submission" date="2022-01" db="EMBL/GenBank/DDBJ databases">
        <title>Draft genome sequence of Sabulilitoribacter arenilitoris KCTC 52401.</title>
        <authorList>
            <person name="Oh J.-S."/>
        </authorList>
    </citation>
    <scope>NUCLEOTIDE SEQUENCE</scope>
    <source>
        <strain evidence="1">HMF6543</strain>
    </source>
</reference>
<dbReference type="EMBL" id="JAKKDU010000007">
    <property type="protein sequence ID" value="MCF7568179.1"/>
    <property type="molecule type" value="Genomic_DNA"/>
</dbReference>
<evidence type="ECO:0000313" key="1">
    <source>
        <dbReference type="EMBL" id="MCF7568179.1"/>
    </source>
</evidence>
<dbReference type="Proteomes" id="UP001199795">
    <property type="component" value="Unassembled WGS sequence"/>
</dbReference>
<dbReference type="AlphaFoldDB" id="A0AAE3JLE4"/>
<dbReference type="RefSeq" id="WP_237239526.1">
    <property type="nucleotide sequence ID" value="NZ_JAKKDU010000007.1"/>
</dbReference>
<name>A0AAE3JLE4_9FLAO</name>
<accession>A0AAE3JLE4</accession>